<dbReference type="InterPro" id="IPR001906">
    <property type="entry name" value="Terpene_synth_N"/>
</dbReference>
<dbReference type="Gene3D" id="1.50.10.160">
    <property type="match status" value="1"/>
</dbReference>
<dbReference type="GO" id="GO:0000287">
    <property type="term" value="F:magnesium ion binding"/>
    <property type="evidence" value="ECO:0000318"/>
    <property type="project" value="GO_Central"/>
</dbReference>
<dbReference type="FunFam" id="1.50.10.130:FF:000002">
    <property type="entry name" value="Ent-copalyl diphosphate synthase, chloroplastic"/>
    <property type="match status" value="1"/>
</dbReference>
<dbReference type="Gene3D" id="1.50.10.130">
    <property type="entry name" value="Terpene synthase, N-terminal domain"/>
    <property type="match status" value="1"/>
</dbReference>
<dbReference type="InterPro" id="IPR008930">
    <property type="entry name" value="Terpenoid_cyclase/PrenylTrfase"/>
</dbReference>
<keyword evidence="8" id="KW-1185">Reference proteome</keyword>
<dbReference type="Proteomes" id="UP000215914">
    <property type="component" value="Chromosome 17"/>
</dbReference>
<evidence type="ECO:0000256" key="3">
    <source>
        <dbReference type="ARBA" id="ARBA00022842"/>
    </source>
</evidence>
<evidence type="ECO:0000313" key="8">
    <source>
        <dbReference type="Proteomes" id="UP000215914"/>
    </source>
</evidence>
<dbReference type="EMBL" id="CM007906">
    <property type="protein sequence ID" value="OTF87626.1"/>
    <property type="molecule type" value="Genomic_DNA"/>
</dbReference>
<dbReference type="GO" id="GO:0009899">
    <property type="term" value="F:ent-kaurene synthase activity"/>
    <property type="evidence" value="ECO:0007669"/>
    <property type="project" value="UniProtKB-EC"/>
</dbReference>
<dbReference type="OMA" id="SRLEWNV"/>
<evidence type="ECO:0000256" key="1">
    <source>
        <dbReference type="ARBA" id="ARBA00001946"/>
    </source>
</evidence>
<reference evidence="8" key="1">
    <citation type="journal article" date="2017" name="Nature">
        <title>The sunflower genome provides insights into oil metabolism, flowering and Asterid evolution.</title>
        <authorList>
            <person name="Badouin H."/>
            <person name="Gouzy J."/>
            <person name="Grassa C.J."/>
            <person name="Murat F."/>
            <person name="Staton S.E."/>
            <person name="Cottret L."/>
            <person name="Lelandais-Briere C."/>
            <person name="Owens G.L."/>
            <person name="Carrere S."/>
            <person name="Mayjonade B."/>
            <person name="Legrand L."/>
            <person name="Gill N."/>
            <person name="Kane N.C."/>
            <person name="Bowers J.E."/>
            <person name="Hubner S."/>
            <person name="Bellec A."/>
            <person name="Berard A."/>
            <person name="Berges H."/>
            <person name="Blanchet N."/>
            <person name="Boniface M.C."/>
            <person name="Brunel D."/>
            <person name="Catrice O."/>
            <person name="Chaidir N."/>
            <person name="Claudel C."/>
            <person name="Donnadieu C."/>
            <person name="Faraut T."/>
            <person name="Fievet G."/>
            <person name="Helmstetter N."/>
            <person name="King M."/>
            <person name="Knapp S.J."/>
            <person name="Lai Z."/>
            <person name="Le Paslier M.C."/>
            <person name="Lippi Y."/>
            <person name="Lorenzon L."/>
            <person name="Mandel J.R."/>
            <person name="Marage G."/>
            <person name="Marchand G."/>
            <person name="Marquand E."/>
            <person name="Bret-Mestries E."/>
            <person name="Morien E."/>
            <person name="Nambeesan S."/>
            <person name="Nguyen T."/>
            <person name="Pegot-Espagnet P."/>
            <person name="Pouilly N."/>
            <person name="Raftis F."/>
            <person name="Sallet E."/>
            <person name="Schiex T."/>
            <person name="Thomas J."/>
            <person name="Vandecasteele C."/>
            <person name="Vares D."/>
            <person name="Vear F."/>
            <person name="Vautrin S."/>
            <person name="Crespi M."/>
            <person name="Mangin B."/>
            <person name="Burke J.M."/>
            <person name="Salse J."/>
            <person name="Munos S."/>
            <person name="Vincourt P."/>
            <person name="Rieseberg L.H."/>
            <person name="Langlade N.B."/>
        </authorList>
    </citation>
    <scope>NUCLEOTIDE SEQUENCE [LARGE SCALE GENOMIC DNA]</scope>
    <source>
        <strain evidence="8">cv. SF193</strain>
    </source>
</reference>
<keyword evidence="7" id="KW-0808">Transferase</keyword>
<evidence type="ECO:0000256" key="5">
    <source>
        <dbReference type="ARBA" id="ARBA00066670"/>
    </source>
</evidence>
<dbReference type="InParanoid" id="A0A251RTC5"/>
<dbReference type="InterPro" id="IPR050148">
    <property type="entry name" value="Terpene_synthase-like"/>
</dbReference>
<dbReference type="STRING" id="4232.A0A251RTC5"/>
<dbReference type="FunCoup" id="A0A251RTC5">
    <property type="interactions" value="89"/>
</dbReference>
<keyword evidence="2" id="KW-0479">Metal-binding</keyword>
<evidence type="ECO:0000259" key="6">
    <source>
        <dbReference type="Pfam" id="PF01397"/>
    </source>
</evidence>
<dbReference type="GO" id="GO:0009686">
    <property type="term" value="P:gibberellin biosynthetic process"/>
    <property type="evidence" value="ECO:0000318"/>
    <property type="project" value="GO_Central"/>
</dbReference>
<comment type="catalytic activity">
    <reaction evidence="4">
        <text>ent-copalyl diphosphate = ent-kaur-16-ene + diphosphate</text>
        <dbReference type="Rhea" id="RHEA:22220"/>
        <dbReference type="ChEBI" id="CHEBI:15415"/>
        <dbReference type="ChEBI" id="CHEBI:33019"/>
        <dbReference type="ChEBI" id="CHEBI:58553"/>
        <dbReference type="EC" id="4.2.3.19"/>
    </reaction>
    <physiologicalReaction direction="left-to-right" evidence="4">
        <dbReference type="Rhea" id="RHEA:22221"/>
    </physiologicalReaction>
</comment>
<proteinExistence type="predicted"/>
<feature type="domain" description="Terpene synthase N-terminal" evidence="6">
    <location>
        <begin position="268"/>
        <end position="473"/>
    </location>
</feature>
<dbReference type="SFLD" id="SFLDG01014">
    <property type="entry name" value="Terpene_Cyclase_Like_1_N-term"/>
    <property type="match status" value="1"/>
</dbReference>
<gene>
    <name evidence="7" type="ORF">HannXRQ_Chr17g0563951</name>
</gene>
<dbReference type="AlphaFoldDB" id="A0A251RTC5"/>
<dbReference type="EC" id="4.2.3.19" evidence="5"/>
<dbReference type="GO" id="GO:0016740">
    <property type="term" value="F:transferase activity"/>
    <property type="evidence" value="ECO:0007669"/>
    <property type="project" value="UniProtKB-KW"/>
</dbReference>
<dbReference type="PANTHER" id="PTHR31739">
    <property type="entry name" value="ENT-COPALYL DIPHOSPHATE SYNTHASE, CHLOROPLASTIC"/>
    <property type="match status" value="1"/>
</dbReference>
<dbReference type="SUPFAM" id="SSF48239">
    <property type="entry name" value="Terpenoid cyclases/Protein prenyltransferases"/>
    <property type="match status" value="2"/>
</dbReference>
<dbReference type="InterPro" id="IPR036965">
    <property type="entry name" value="Terpene_synth_N_sf"/>
</dbReference>
<comment type="cofactor">
    <cofactor evidence="1">
        <name>Mg(2+)</name>
        <dbReference type="ChEBI" id="CHEBI:18420"/>
    </cofactor>
</comment>
<dbReference type="GO" id="GO:0009507">
    <property type="term" value="C:chloroplast"/>
    <property type="evidence" value="ECO:0000318"/>
    <property type="project" value="GO_Central"/>
</dbReference>
<keyword evidence="3" id="KW-0460">Magnesium</keyword>
<evidence type="ECO:0000256" key="4">
    <source>
        <dbReference type="ARBA" id="ARBA00050853"/>
    </source>
</evidence>
<dbReference type="GO" id="GO:0010333">
    <property type="term" value="F:terpene synthase activity"/>
    <property type="evidence" value="ECO:0000318"/>
    <property type="project" value="GO_Central"/>
</dbReference>
<dbReference type="FunFam" id="1.50.10.160:FF:000001">
    <property type="entry name" value="Ent-copalyl diphosphate synthase"/>
    <property type="match status" value="1"/>
</dbReference>
<organism evidence="7 8">
    <name type="scientific">Helianthus annuus</name>
    <name type="common">Common sunflower</name>
    <dbReference type="NCBI Taxonomy" id="4232"/>
    <lineage>
        <taxon>Eukaryota</taxon>
        <taxon>Viridiplantae</taxon>
        <taxon>Streptophyta</taxon>
        <taxon>Embryophyta</taxon>
        <taxon>Tracheophyta</taxon>
        <taxon>Spermatophyta</taxon>
        <taxon>Magnoliopsida</taxon>
        <taxon>eudicotyledons</taxon>
        <taxon>Gunneridae</taxon>
        <taxon>Pentapetalae</taxon>
        <taxon>asterids</taxon>
        <taxon>campanulids</taxon>
        <taxon>Asterales</taxon>
        <taxon>Asteraceae</taxon>
        <taxon>Asteroideae</taxon>
        <taxon>Heliantheae alliance</taxon>
        <taxon>Heliantheae</taxon>
        <taxon>Helianthus</taxon>
    </lineage>
</organism>
<dbReference type="Pfam" id="PF01397">
    <property type="entry name" value="Terpene_synth"/>
    <property type="match status" value="1"/>
</dbReference>
<evidence type="ECO:0000313" key="7">
    <source>
        <dbReference type="EMBL" id="OTF87626.1"/>
    </source>
</evidence>
<protein>
    <recommendedName>
        <fullName evidence="5">ent-kaurene synthase</fullName>
        <ecNumber evidence="5">4.2.3.19</ecNumber>
    </recommendedName>
</protein>
<name>A0A251RTC5_HELAN</name>
<sequence>MKTTGVISPATTFHHRSSLVATSHCLPPSTRSVPLRNNNFQCKAVSKSRIQEYYDALHKNGAPLINWDDDNVGDHIDTNKILYPNDEIKWLIETIKAMFGSMNDGEISVSAYDTAWVALVQDVNCGDSPQFPSSLEWIANNQLPDGSWGDRVLFLAHDRIINTLACVITLTSWNVHSSKCEKGVKFLKENLRKLEDENEEHMPIGFEVALPSLIDIARKLKIEIPNDTPALKEIYARQKLKLTTIPMEVVHKVPTSLLYSLEGMADLEWEKLLKLQCKDGSFLFSPSSTAFALMNTKDEKCLQYLTNIVTKFNGGVPNVYPVDLFEHIWVVDRLQRLGISRYFESEIKDCVEYIYKYWTKNGICWAKNANVQDIDDTAMGFRVLRMHGYEITPDVFRQFEKDGQFVCFAGQSTQAVTGMFDLYRASQVLFPGEKILEDAKKFSYDYLKKKQLKNELLDKWIIAKDLPGEVGYAINIPWYASLPRLETRYYLEQYGGEDDVWIGKTLYRMGNVSNSKYLEMAKLDYNCHTPKIHPRNTTAWERD</sequence>
<dbReference type="GO" id="GO:0033331">
    <property type="term" value="P:ent-kaurene metabolic process"/>
    <property type="evidence" value="ECO:0007669"/>
    <property type="project" value="UniProtKB-ARBA"/>
</dbReference>
<accession>A0A251RTC5</accession>
<dbReference type="PANTHER" id="PTHR31739:SF4">
    <property type="entry name" value="ENT-COPALYL DIPHOSPHATE SYNTHASE, CHLOROPLASTIC"/>
    <property type="match status" value="1"/>
</dbReference>
<evidence type="ECO:0000256" key="2">
    <source>
        <dbReference type="ARBA" id="ARBA00022723"/>
    </source>
</evidence>